<reference evidence="1 3" key="1">
    <citation type="journal article" date="2014" name="BMC Genomics">
        <title>Genome sequence of Anopheles sinensis provides insight into genetics basis of mosquito competence for malaria parasites.</title>
        <authorList>
            <person name="Zhou D."/>
            <person name="Zhang D."/>
            <person name="Ding G."/>
            <person name="Shi L."/>
            <person name="Hou Q."/>
            <person name="Ye Y."/>
            <person name="Xu Y."/>
            <person name="Zhou H."/>
            <person name="Xiong C."/>
            <person name="Li S."/>
            <person name="Yu J."/>
            <person name="Hong S."/>
            <person name="Yu X."/>
            <person name="Zou P."/>
            <person name="Chen C."/>
            <person name="Chang X."/>
            <person name="Wang W."/>
            <person name="Lv Y."/>
            <person name="Sun Y."/>
            <person name="Ma L."/>
            <person name="Shen B."/>
            <person name="Zhu C."/>
        </authorList>
    </citation>
    <scope>NUCLEOTIDE SEQUENCE [LARGE SCALE GENOMIC DNA]</scope>
</reference>
<dbReference type="GO" id="GO:0016853">
    <property type="term" value="F:isomerase activity"/>
    <property type="evidence" value="ECO:0007669"/>
    <property type="project" value="UniProtKB-KW"/>
</dbReference>
<name>A0A084WRV7_ANOSI</name>
<evidence type="ECO:0000313" key="2">
    <source>
        <dbReference type="EnsemblMetazoa" id="ASIC021230-PA"/>
    </source>
</evidence>
<evidence type="ECO:0000313" key="3">
    <source>
        <dbReference type="Proteomes" id="UP000030765"/>
    </source>
</evidence>
<reference evidence="2" key="2">
    <citation type="submission" date="2020-05" db="UniProtKB">
        <authorList>
            <consortium name="EnsemblMetazoa"/>
        </authorList>
    </citation>
    <scope>IDENTIFICATION</scope>
</reference>
<evidence type="ECO:0000313" key="1">
    <source>
        <dbReference type="EMBL" id="KFB52951.1"/>
    </source>
</evidence>
<accession>A0A084WRV7</accession>
<dbReference type="EnsemblMetazoa" id="ASIC021230-RA">
    <property type="protein sequence ID" value="ASIC021230-PA"/>
    <property type="gene ID" value="ASIC021230"/>
</dbReference>
<keyword evidence="1" id="KW-0413">Isomerase</keyword>
<dbReference type="EMBL" id="KE525408">
    <property type="protein sequence ID" value="KFB52951.1"/>
    <property type="molecule type" value="Genomic_DNA"/>
</dbReference>
<dbReference type="VEuPathDB" id="VectorBase:ASIC021230"/>
<dbReference type="AlphaFoldDB" id="A0A084WRV7"/>
<organism evidence="1">
    <name type="scientific">Anopheles sinensis</name>
    <name type="common">Mosquito</name>
    <dbReference type="NCBI Taxonomy" id="74873"/>
    <lineage>
        <taxon>Eukaryota</taxon>
        <taxon>Metazoa</taxon>
        <taxon>Ecdysozoa</taxon>
        <taxon>Arthropoda</taxon>
        <taxon>Hexapoda</taxon>
        <taxon>Insecta</taxon>
        <taxon>Pterygota</taxon>
        <taxon>Neoptera</taxon>
        <taxon>Endopterygota</taxon>
        <taxon>Diptera</taxon>
        <taxon>Nematocera</taxon>
        <taxon>Culicoidea</taxon>
        <taxon>Culicidae</taxon>
        <taxon>Anophelinae</taxon>
        <taxon>Anopheles</taxon>
    </lineage>
</organism>
<dbReference type="Proteomes" id="UP000030765">
    <property type="component" value="Unassembled WGS sequence"/>
</dbReference>
<gene>
    <name evidence="1" type="ORF">ZHAS_00021230</name>
</gene>
<proteinExistence type="predicted"/>
<dbReference type="EMBL" id="ATLV01026229">
    <property type="status" value="NOT_ANNOTATED_CDS"/>
    <property type="molecule type" value="Genomic_DNA"/>
</dbReference>
<keyword evidence="3" id="KW-1185">Reference proteome</keyword>
<protein>
    <submittedName>
        <fullName evidence="1 2">Glucose-6-phosphate isomerase</fullName>
    </submittedName>
</protein>
<sequence length="84" mass="9362">MAIDEGQTSTTSSCWTGTRPKCGHYCRDRLDRCMWNWFTVLSRTGAQEAAGPQRTAKVPSAVNPTSTTCNTVSLDWFDVRSMIL</sequence>